<keyword evidence="10" id="KW-0576">Peroxisome</keyword>
<dbReference type="GO" id="GO:0003997">
    <property type="term" value="F:acyl-CoA oxidase activity"/>
    <property type="evidence" value="ECO:0007669"/>
    <property type="project" value="UniProtKB-EC"/>
</dbReference>
<evidence type="ECO:0000313" key="17">
    <source>
        <dbReference type="EMBL" id="ESO91273.1"/>
    </source>
</evidence>
<keyword evidence="8" id="KW-0560">Oxidoreductase</keyword>
<evidence type="ECO:0000256" key="12">
    <source>
        <dbReference type="PIRSR" id="PIRSR000168-1"/>
    </source>
</evidence>
<evidence type="ECO:0000256" key="1">
    <source>
        <dbReference type="ARBA" id="ARBA00001201"/>
    </source>
</evidence>
<evidence type="ECO:0000256" key="5">
    <source>
        <dbReference type="ARBA" id="ARBA00022630"/>
    </source>
</evidence>
<dbReference type="GO" id="GO:0005504">
    <property type="term" value="F:fatty acid binding"/>
    <property type="evidence" value="ECO:0007669"/>
    <property type="project" value="TreeGrafter"/>
</dbReference>
<proteinExistence type="inferred from homology"/>
<dbReference type="GO" id="GO:0033540">
    <property type="term" value="P:fatty acid beta-oxidation using acyl-CoA oxidase"/>
    <property type="evidence" value="ECO:0007669"/>
    <property type="project" value="TreeGrafter"/>
</dbReference>
<organism evidence="17 18">
    <name type="scientific">Lottia gigantea</name>
    <name type="common">Giant owl limpet</name>
    <dbReference type="NCBI Taxonomy" id="225164"/>
    <lineage>
        <taxon>Eukaryota</taxon>
        <taxon>Metazoa</taxon>
        <taxon>Spiralia</taxon>
        <taxon>Lophotrochozoa</taxon>
        <taxon>Mollusca</taxon>
        <taxon>Gastropoda</taxon>
        <taxon>Patellogastropoda</taxon>
        <taxon>Lottioidea</taxon>
        <taxon>Lottiidae</taxon>
        <taxon>Lottia</taxon>
    </lineage>
</organism>
<dbReference type="InterPro" id="IPR012258">
    <property type="entry name" value="Acyl-CoA_oxidase"/>
</dbReference>
<dbReference type="Gene3D" id="1.10.540.10">
    <property type="entry name" value="Acyl-CoA dehydrogenase/oxidase, N-terminal domain"/>
    <property type="match status" value="1"/>
</dbReference>
<evidence type="ECO:0000256" key="4">
    <source>
        <dbReference type="ARBA" id="ARBA00006288"/>
    </source>
</evidence>
<gene>
    <name evidence="17" type="ORF">LOTGIDRAFT_105863</name>
</gene>
<dbReference type="Gene3D" id="2.40.110.10">
    <property type="entry name" value="Butyryl-CoA Dehydrogenase, subunit A, domain 2"/>
    <property type="match status" value="1"/>
</dbReference>
<dbReference type="PANTHER" id="PTHR10909">
    <property type="entry name" value="ELECTRON TRANSPORT OXIDOREDUCTASE"/>
    <property type="match status" value="1"/>
</dbReference>
<dbReference type="RefSeq" id="XP_009057973.1">
    <property type="nucleotide sequence ID" value="XM_009059725.1"/>
</dbReference>
<dbReference type="GO" id="GO:0055088">
    <property type="term" value="P:lipid homeostasis"/>
    <property type="evidence" value="ECO:0007669"/>
    <property type="project" value="TreeGrafter"/>
</dbReference>
<dbReference type="Gene3D" id="1.20.140.10">
    <property type="entry name" value="Butyryl-CoA Dehydrogenase, subunit A, domain 3"/>
    <property type="match status" value="2"/>
</dbReference>
<dbReference type="FunFam" id="1.10.540.10:FF:000006">
    <property type="entry name" value="Acyl-coenzyme A oxidase"/>
    <property type="match status" value="1"/>
</dbReference>
<protein>
    <recommendedName>
        <fullName evidence="11">Acyl-coenzyme A oxidase</fullName>
    </recommendedName>
</protein>
<evidence type="ECO:0000256" key="2">
    <source>
        <dbReference type="ARBA" id="ARBA00001974"/>
    </source>
</evidence>
<reference evidence="17 18" key="1">
    <citation type="journal article" date="2013" name="Nature">
        <title>Insights into bilaterian evolution from three spiralian genomes.</title>
        <authorList>
            <person name="Simakov O."/>
            <person name="Marletaz F."/>
            <person name="Cho S.J."/>
            <person name="Edsinger-Gonzales E."/>
            <person name="Havlak P."/>
            <person name="Hellsten U."/>
            <person name="Kuo D.H."/>
            <person name="Larsson T."/>
            <person name="Lv J."/>
            <person name="Arendt D."/>
            <person name="Savage R."/>
            <person name="Osoegawa K."/>
            <person name="de Jong P."/>
            <person name="Grimwood J."/>
            <person name="Chapman J.A."/>
            <person name="Shapiro H."/>
            <person name="Aerts A."/>
            <person name="Otillar R.P."/>
            <person name="Terry A.Y."/>
            <person name="Boore J.L."/>
            <person name="Grigoriev I.V."/>
            <person name="Lindberg D.R."/>
            <person name="Seaver E.C."/>
            <person name="Weisblat D.A."/>
            <person name="Putnam N.H."/>
            <person name="Rokhsar D.S."/>
        </authorList>
    </citation>
    <scope>NUCLEOTIDE SEQUENCE [LARGE SCALE GENOMIC DNA]</scope>
</reference>
<dbReference type="FunFam" id="2.40.110.10:FF:000003">
    <property type="entry name" value="Acyl-coenzyme A oxidase"/>
    <property type="match status" value="1"/>
</dbReference>
<dbReference type="PIRSF" id="PIRSF000168">
    <property type="entry name" value="Acyl-CoA_oxidase"/>
    <property type="match status" value="1"/>
</dbReference>
<keyword evidence="9" id="KW-0443">Lipid metabolism</keyword>
<dbReference type="InterPro" id="IPR009100">
    <property type="entry name" value="AcylCoA_DH/oxidase_NM_dom_sf"/>
</dbReference>
<evidence type="ECO:0000259" key="14">
    <source>
        <dbReference type="Pfam" id="PF01756"/>
    </source>
</evidence>
<dbReference type="Pfam" id="PF22924">
    <property type="entry name" value="ACOX_C_alpha1"/>
    <property type="match status" value="1"/>
</dbReference>
<feature type="binding site" evidence="13">
    <location>
        <position position="150"/>
    </location>
    <ligand>
        <name>FAD</name>
        <dbReference type="ChEBI" id="CHEBI:57692"/>
    </ligand>
</feature>
<dbReference type="InterPro" id="IPR036250">
    <property type="entry name" value="AcylCo_DH-like_C"/>
</dbReference>
<dbReference type="GO" id="GO:0000038">
    <property type="term" value="P:very long-chain fatty acid metabolic process"/>
    <property type="evidence" value="ECO:0007669"/>
    <property type="project" value="TreeGrafter"/>
</dbReference>
<dbReference type="GO" id="GO:0005777">
    <property type="term" value="C:peroxisome"/>
    <property type="evidence" value="ECO:0007669"/>
    <property type="project" value="UniProtKB-SubCell"/>
</dbReference>
<dbReference type="GeneID" id="20230038"/>
<evidence type="ECO:0000256" key="10">
    <source>
        <dbReference type="ARBA" id="ARBA00023140"/>
    </source>
</evidence>
<sequence>MASSINVLSQEQMKINPELQKERNKASFNVQELISILDGGPKRTKRRKELEQLLFTDPVFTNPDRHFMSKSELYEHGVEKSVRLFQLKRKYQWSEDDYTLAERLLRKEISLSLHHTMFIPALERLATDEQKAKWLPLANSCRILGAYAQTELGHGTNILALETTATFNQATDEFILRTPHITSMKWWPGGLGKSCTHAIVLAQLIIHGKNYGLHPFLVQIRSLEDHSSLRGITVGDIGPKLAINTVDNGFLKFHNHHIPRDHMLMRNAKVSRDGKFVSEGNSKANYATMILVRVNMTEWAANILSGSVTIAMRYSCIRRQSSLKQGVEEELVINYQSQQYKLFPALASAYALLFTSRELHQYYDRVYPQITKGNYRQLGELHSQSSALKAMCGELAVYHAEICRRACGGHGYLWSAGIGEAVAGCNTIITAEGENTVLYQQTARYLMKQVASVVSGQEVGGYTAYLNTDNIYTNPINTSQHCRDLNILAGIYQNMAASVIKKTAHKLHHDMSSGLEQHVAWNNNMINLVKAAQVHSHLSTVLAFITSLDNLISSQPIKSALTLLCQFYAIYGITNNSGDFIETSSISVYQLELLRAEEIKLLSEIRPDAVALVDAFDIHDETHGSVLGKYDGNVYHHLYQSALREPLNKTDVSITGNVTFCILV</sequence>
<feature type="domain" description="Acyl-CoA oxidase C-alpha1" evidence="16">
    <location>
        <begin position="286"/>
        <end position="447"/>
    </location>
</feature>
<evidence type="ECO:0000259" key="15">
    <source>
        <dbReference type="Pfam" id="PF14749"/>
    </source>
</evidence>
<keyword evidence="7" id="KW-0276">Fatty acid metabolism</keyword>
<dbReference type="EMBL" id="KB202283">
    <property type="protein sequence ID" value="ESO91273.1"/>
    <property type="molecule type" value="Genomic_DNA"/>
</dbReference>
<dbReference type="CTD" id="20230038"/>
<comment type="similarity">
    <text evidence="4 11">Belongs to the acyl-CoA oxidase family.</text>
</comment>
<dbReference type="SUPFAM" id="SSF47203">
    <property type="entry name" value="Acyl-CoA dehydrogenase C-terminal domain-like"/>
    <property type="match status" value="2"/>
</dbReference>
<dbReference type="HOGENOM" id="CLU_014629_3_1_1"/>
<evidence type="ECO:0000256" key="11">
    <source>
        <dbReference type="PIRNR" id="PIRNR000168"/>
    </source>
</evidence>
<dbReference type="OMA" id="NHGVHCF"/>
<keyword evidence="5 11" id="KW-0285">Flavoprotein</keyword>
<evidence type="ECO:0000313" key="18">
    <source>
        <dbReference type="Proteomes" id="UP000030746"/>
    </source>
</evidence>
<dbReference type="Pfam" id="PF14749">
    <property type="entry name" value="Acyl-CoA_ox_N"/>
    <property type="match status" value="1"/>
</dbReference>
<evidence type="ECO:0000256" key="9">
    <source>
        <dbReference type="ARBA" id="ARBA00023098"/>
    </source>
</evidence>
<comment type="cofactor">
    <cofactor evidence="2">
        <name>FAD</name>
        <dbReference type="ChEBI" id="CHEBI:57692"/>
    </cofactor>
</comment>
<comment type="catalytic activity">
    <reaction evidence="1">
        <text>a 2,3-saturated acyl-CoA + O2 = a (2E)-enoyl-CoA + H2O2</text>
        <dbReference type="Rhea" id="RHEA:38959"/>
        <dbReference type="ChEBI" id="CHEBI:15379"/>
        <dbReference type="ChEBI" id="CHEBI:16240"/>
        <dbReference type="ChEBI" id="CHEBI:58856"/>
        <dbReference type="ChEBI" id="CHEBI:65111"/>
        <dbReference type="EC" id="1.3.3.6"/>
    </reaction>
</comment>
<dbReference type="Pfam" id="PF01756">
    <property type="entry name" value="ACOX"/>
    <property type="match status" value="1"/>
</dbReference>
<evidence type="ECO:0000259" key="16">
    <source>
        <dbReference type="Pfam" id="PF22924"/>
    </source>
</evidence>
<dbReference type="PANTHER" id="PTHR10909:SF344">
    <property type="entry name" value="PEROXISOMAL ACYL-COENZYME A OXIDASE 2"/>
    <property type="match status" value="1"/>
</dbReference>
<dbReference type="Proteomes" id="UP000030746">
    <property type="component" value="Unassembled WGS sequence"/>
</dbReference>
<keyword evidence="18" id="KW-1185">Reference proteome</keyword>
<dbReference type="AlphaFoldDB" id="V3ZIZ3"/>
<feature type="domain" description="Acyl-CoA oxidase C-terminal" evidence="14">
    <location>
        <begin position="485"/>
        <end position="652"/>
    </location>
</feature>
<evidence type="ECO:0000256" key="8">
    <source>
        <dbReference type="ARBA" id="ARBA00023002"/>
    </source>
</evidence>
<dbReference type="FunFam" id="1.20.140.10:FF:000013">
    <property type="entry name" value="Acyl-coenzyme A oxidase"/>
    <property type="match status" value="1"/>
</dbReference>
<feature type="binding site" evidence="13">
    <location>
        <position position="189"/>
    </location>
    <ligand>
        <name>FAD</name>
        <dbReference type="ChEBI" id="CHEBI:57692"/>
    </ligand>
</feature>
<dbReference type="InterPro" id="IPR055060">
    <property type="entry name" value="ACOX_C_alpha1"/>
</dbReference>
<accession>V3ZIZ3</accession>
<dbReference type="InterPro" id="IPR037069">
    <property type="entry name" value="AcylCoA_DH/ox_N_sf"/>
</dbReference>
<dbReference type="InterPro" id="IPR002655">
    <property type="entry name" value="Acyl-CoA_oxidase_C"/>
</dbReference>
<dbReference type="InterPro" id="IPR029320">
    <property type="entry name" value="Acyl-CoA_ox_N"/>
</dbReference>
<dbReference type="GO" id="GO:0071949">
    <property type="term" value="F:FAD binding"/>
    <property type="evidence" value="ECO:0007669"/>
    <property type="project" value="InterPro"/>
</dbReference>
<evidence type="ECO:0000256" key="3">
    <source>
        <dbReference type="ARBA" id="ARBA00004275"/>
    </source>
</evidence>
<keyword evidence="6 11" id="KW-0274">FAD</keyword>
<comment type="subcellular location">
    <subcellularLocation>
        <location evidence="3">Peroxisome</location>
    </subcellularLocation>
</comment>
<dbReference type="KEGG" id="lgi:LOTGIDRAFT_105863"/>
<dbReference type="InterPro" id="IPR046373">
    <property type="entry name" value="Acyl-CoA_Oxase/DH_mid-dom_sf"/>
</dbReference>
<dbReference type="FunFam" id="1.20.140.10:FF:000015">
    <property type="entry name" value="Acyl-coenzyme A oxidase"/>
    <property type="match status" value="1"/>
</dbReference>
<feature type="active site" description="Proton acceptor" evidence="12">
    <location>
        <position position="432"/>
    </location>
</feature>
<dbReference type="STRING" id="225164.V3ZIZ3"/>
<evidence type="ECO:0000256" key="7">
    <source>
        <dbReference type="ARBA" id="ARBA00022832"/>
    </source>
</evidence>
<name>V3ZIZ3_LOTGI</name>
<evidence type="ECO:0000256" key="13">
    <source>
        <dbReference type="PIRSR" id="PIRSR000168-2"/>
    </source>
</evidence>
<dbReference type="OrthoDB" id="538336at2759"/>
<feature type="domain" description="Acyl-coenzyme A oxidase N-terminal" evidence="15">
    <location>
        <begin position="29"/>
        <end position="143"/>
    </location>
</feature>
<dbReference type="SUPFAM" id="SSF56645">
    <property type="entry name" value="Acyl-CoA dehydrogenase NM domain-like"/>
    <property type="match status" value="1"/>
</dbReference>
<evidence type="ECO:0000256" key="6">
    <source>
        <dbReference type="ARBA" id="ARBA00022827"/>
    </source>
</evidence>